<dbReference type="SMR" id="A0A5D0EIA3"/>
<dbReference type="EMBL" id="CP012959">
    <property type="protein sequence ID" value="AMQ94378.1"/>
    <property type="molecule type" value="Genomic_DNA"/>
</dbReference>
<proteinExistence type="predicted"/>
<dbReference type="InterPro" id="IPR000150">
    <property type="entry name" value="Cof"/>
</dbReference>
<dbReference type="Pfam" id="PF08282">
    <property type="entry name" value="Hydrolase_3"/>
    <property type="match status" value="1"/>
</dbReference>
<evidence type="ECO:0000313" key="3">
    <source>
        <dbReference type="EMBL" id="PHO19643.1"/>
    </source>
</evidence>
<accession>A0A5D0EIA3</accession>
<dbReference type="OrthoDB" id="9781413at2"/>
<evidence type="ECO:0000313" key="6">
    <source>
        <dbReference type="Proteomes" id="UP000226080"/>
    </source>
</evidence>
<dbReference type="AlphaFoldDB" id="A0A5D0EIA3"/>
<dbReference type="NCBIfam" id="TIGR01484">
    <property type="entry name" value="HAD-SF-IIB"/>
    <property type="match status" value="1"/>
</dbReference>
<dbReference type="PANTHER" id="PTHR10000:SF8">
    <property type="entry name" value="HAD SUPERFAMILY HYDROLASE-LIKE, TYPE 3"/>
    <property type="match status" value="1"/>
</dbReference>
<dbReference type="Gene3D" id="3.30.1240.10">
    <property type="match status" value="1"/>
</dbReference>
<evidence type="ECO:0000256" key="1">
    <source>
        <dbReference type="SAM" id="Phobius"/>
    </source>
</evidence>
<dbReference type="PROSITE" id="PS01229">
    <property type="entry name" value="COF_2"/>
    <property type="match status" value="1"/>
</dbReference>
<reference evidence="4 7" key="3">
    <citation type="submission" date="2019-08" db="EMBL/GenBank/DDBJ databases">
        <title>Whole genome sequencing of Aggregatibacter actinomycetemcomitans cultured from blood stream infections in Denmark reveals a novel phylogenetic lineage expressing serotype a membrane O polysaccharide.</title>
        <authorList>
            <person name="Nedergaard S."/>
            <person name="Kobel C.M."/>
            <person name="Nielsen M.B."/>
            <person name="Moeller R.T."/>
            <person name="Jensen A.B."/>
            <person name="Noerskov-Lauritsen N."/>
        </authorList>
    </citation>
    <scope>NUCLEOTIDE SEQUENCE [LARGE SCALE GENOMIC DNA]</scope>
    <source>
        <strain evidence="4 7">PN_563</strain>
    </source>
</reference>
<dbReference type="InterPro" id="IPR006379">
    <property type="entry name" value="HAD-SF_hydro_IIB"/>
</dbReference>
<name>A0A5D0EIA3_AGGAC</name>
<dbReference type="PANTHER" id="PTHR10000">
    <property type="entry name" value="PHOSPHOSERINE PHOSPHATASE"/>
    <property type="match status" value="1"/>
</dbReference>
<keyword evidence="1" id="KW-0472">Membrane</keyword>
<dbReference type="SFLD" id="SFLDG01140">
    <property type="entry name" value="C2.B:_Phosphomannomutase_and_P"/>
    <property type="match status" value="1"/>
</dbReference>
<dbReference type="GO" id="GO:0016791">
    <property type="term" value="F:phosphatase activity"/>
    <property type="evidence" value="ECO:0007669"/>
    <property type="project" value="TreeGrafter"/>
</dbReference>
<dbReference type="SFLD" id="SFLDS00003">
    <property type="entry name" value="Haloacid_Dehalogenase"/>
    <property type="match status" value="1"/>
</dbReference>
<organism evidence="4 7">
    <name type="scientific">Aggregatibacter actinomycetemcomitans</name>
    <name type="common">Actinobacillus actinomycetemcomitans</name>
    <name type="synonym">Haemophilus actinomycetemcomitans</name>
    <dbReference type="NCBI Taxonomy" id="714"/>
    <lineage>
        <taxon>Bacteria</taxon>
        <taxon>Pseudomonadati</taxon>
        <taxon>Pseudomonadota</taxon>
        <taxon>Gammaproteobacteria</taxon>
        <taxon>Pasteurellales</taxon>
        <taxon>Pasteurellaceae</taxon>
        <taxon>Aggregatibacter</taxon>
    </lineage>
</organism>
<evidence type="ECO:0000313" key="7">
    <source>
        <dbReference type="Proteomes" id="UP000323012"/>
    </source>
</evidence>
<protein>
    <submittedName>
        <fullName evidence="2 4">Hydrolase</fullName>
    </submittedName>
</protein>
<dbReference type="SUPFAM" id="SSF56784">
    <property type="entry name" value="HAD-like"/>
    <property type="match status" value="1"/>
</dbReference>
<evidence type="ECO:0000313" key="2">
    <source>
        <dbReference type="EMBL" id="AMQ94378.1"/>
    </source>
</evidence>
<evidence type="ECO:0000313" key="5">
    <source>
        <dbReference type="Proteomes" id="UP000072236"/>
    </source>
</evidence>
<keyword evidence="4" id="KW-0378">Hydrolase</keyword>
<dbReference type="NCBIfam" id="TIGR00099">
    <property type="entry name" value="Cof-subfamily"/>
    <property type="match status" value="1"/>
</dbReference>
<dbReference type="EMBL" id="PCGW01000031">
    <property type="protein sequence ID" value="PHO19643.1"/>
    <property type="molecule type" value="Genomic_DNA"/>
</dbReference>
<dbReference type="PROSITE" id="PS01228">
    <property type="entry name" value="COF_1"/>
    <property type="match status" value="1"/>
</dbReference>
<reference evidence="2 5" key="1">
    <citation type="submission" date="2015-10" db="EMBL/GenBank/DDBJ databases">
        <title>Tn-seq of a polymicrobial infection.</title>
        <authorList>
            <person name="Stacy A."/>
            <person name="Rumbaugh K.P."/>
            <person name="Whiteley M."/>
        </authorList>
    </citation>
    <scope>NUCLEOTIDE SEQUENCE [LARGE SCALE GENOMIC DNA]</scope>
    <source>
        <strain evidence="2 5">624</strain>
    </source>
</reference>
<reference evidence="3 6" key="2">
    <citation type="submission" date="2017-10" db="EMBL/GenBank/DDBJ databases">
        <title>Draft genome sequences of Aggregatibacter actinomycetemcomitans strains 310a and 310b.</title>
        <authorList>
            <person name="May A.C."/>
            <person name="Ohta H."/>
            <person name="Maeda H."/>
            <person name="Kokeguchi S."/>
            <person name="Cugini C."/>
        </authorList>
    </citation>
    <scope>NUCLEOTIDE SEQUENCE [LARGE SCALE GENOMIC DNA]</scope>
    <source>
        <strain evidence="3 6">310b</strain>
    </source>
</reference>
<dbReference type="InterPro" id="IPR036412">
    <property type="entry name" value="HAD-like_sf"/>
</dbReference>
<dbReference type="KEGG" id="aact:ACT75_07500"/>
<dbReference type="SFLD" id="SFLDG01144">
    <property type="entry name" value="C2.B.4:_PGP_Like"/>
    <property type="match status" value="1"/>
</dbReference>
<dbReference type="GO" id="GO:0000287">
    <property type="term" value="F:magnesium ion binding"/>
    <property type="evidence" value="ECO:0007669"/>
    <property type="project" value="UniProtKB-ARBA"/>
</dbReference>
<dbReference type="Proteomes" id="UP000072236">
    <property type="component" value="Chromosome"/>
</dbReference>
<keyword evidence="1" id="KW-0812">Transmembrane</keyword>
<dbReference type="Proteomes" id="UP000226080">
    <property type="component" value="Unassembled WGS sequence"/>
</dbReference>
<feature type="transmembrane region" description="Helical" evidence="1">
    <location>
        <begin position="42"/>
        <end position="60"/>
    </location>
</feature>
<dbReference type="CDD" id="cd07516">
    <property type="entry name" value="HAD_Pase"/>
    <property type="match status" value="1"/>
</dbReference>
<keyword evidence="1" id="KW-1133">Transmembrane helix</keyword>
<keyword evidence="6" id="KW-1185">Reference proteome</keyword>
<gene>
    <name evidence="2" type="ORF">ACT75_07500</name>
    <name evidence="3" type="ORF">CQR80_11215</name>
    <name evidence="4" type="ORF">FXB79_10330</name>
</gene>
<evidence type="ECO:0000313" key="4">
    <source>
        <dbReference type="EMBL" id="TYA38151.1"/>
    </source>
</evidence>
<dbReference type="GO" id="GO:0005829">
    <property type="term" value="C:cytosol"/>
    <property type="evidence" value="ECO:0007669"/>
    <property type="project" value="TreeGrafter"/>
</dbReference>
<dbReference type="InterPro" id="IPR023214">
    <property type="entry name" value="HAD_sf"/>
</dbReference>
<dbReference type="EMBL" id="VSED01000037">
    <property type="protein sequence ID" value="TYA38151.1"/>
    <property type="molecule type" value="Genomic_DNA"/>
</dbReference>
<sequence length="391" mass="43171">MKLKDLIKAPPAEGYIKNSSNLVTALFILAGVLYYPTNGYGAVIALAVALIVLIGQKMLIGQANKDFAEMQFAEKQFPQTKNLDYVRFIHARATQILKDNKVLSEKGKKELHHLLKFADTTLTENTEQTTPQYKAVFSDIDGTLLNNQHQITPKTEDAIKNILKRGIPFIPVSARPPYAITPYTEQLGAQHGMICYSGALILDKNLTALYSVILEPQDLQKLNELLADFAHLSISYYAGLDWFCNDVNNDWIKQESAITGLTAAAMPDNLTEVHKLLIMGDADEIQAVEPVLKQALPNLSIHRSKNEYLEIMNAAATKAKAIQFMEQYLGITAEQVIAFGDNFNDLDMLQYAGLSVAMGNAPDAIKQAAKKVTANNNEDGIALVLNRVFGK</sequence>
<dbReference type="RefSeq" id="WP_005541824.1">
    <property type="nucleotide sequence ID" value="NZ_CP012959.1"/>
</dbReference>
<dbReference type="Proteomes" id="UP000323012">
    <property type="component" value="Unassembled WGS sequence"/>
</dbReference>
<dbReference type="Gene3D" id="3.40.50.1000">
    <property type="entry name" value="HAD superfamily/HAD-like"/>
    <property type="match status" value="1"/>
</dbReference>